<evidence type="ECO:0000313" key="2">
    <source>
        <dbReference type="EMBL" id="RMY37320.1"/>
    </source>
</evidence>
<dbReference type="Proteomes" id="UP000282582">
    <property type="component" value="Unassembled WGS sequence"/>
</dbReference>
<protein>
    <submittedName>
        <fullName evidence="1">Uncharacterized protein</fullName>
    </submittedName>
</protein>
<accession>A0A3M6YUH8</accession>
<organism evidence="1 4">
    <name type="scientific">Hortaea werneckii</name>
    <name type="common">Black yeast</name>
    <name type="synonym">Cladosporium werneckii</name>
    <dbReference type="NCBI Taxonomy" id="91943"/>
    <lineage>
        <taxon>Eukaryota</taxon>
        <taxon>Fungi</taxon>
        <taxon>Dikarya</taxon>
        <taxon>Ascomycota</taxon>
        <taxon>Pezizomycotina</taxon>
        <taxon>Dothideomycetes</taxon>
        <taxon>Dothideomycetidae</taxon>
        <taxon>Mycosphaerellales</taxon>
        <taxon>Teratosphaeriaceae</taxon>
        <taxon>Hortaea</taxon>
    </lineage>
</organism>
<dbReference type="AlphaFoldDB" id="A0A3M6YUH8"/>
<reference evidence="3 4" key="1">
    <citation type="journal article" date="2018" name="BMC Genomics">
        <title>Genomic evidence for intraspecific hybridization in a clonal and extremely halotolerant yeast.</title>
        <authorList>
            <person name="Gostincar C."/>
            <person name="Stajich J.E."/>
            <person name="Zupancic J."/>
            <person name="Zalar P."/>
            <person name="Gunde-Cimerman N."/>
        </authorList>
    </citation>
    <scope>NUCLEOTIDE SEQUENCE [LARGE SCALE GENOMIC DNA]</scope>
    <source>
        <strain evidence="2 3">EXF-6651</strain>
        <strain evidence="1 4">EXF-6654</strain>
    </source>
</reference>
<dbReference type="SUPFAM" id="SSF143975">
    <property type="entry name" value="IlvD/EDD N-terminal domain-like"/>
    <property type="match status" value="1"/>
</dbReference>
<evidence type="ECO:0000313" key="4">
    <source>
        <dbReference type="Proteomes" id="UP000282582"/>
    </source>
</evidence>
<dbReference type="EMBL" id="QWIK01000409">
    <property type="protein sequence ID" value="RMY06700.1"/>
    <property type="molecule type" value="Genomic_DNA"/>
</dbReference>
<proteinExistence type="predicted"/>
<dbReference type="Proteomes" id="UP000276864">
    <property type="component" value="Unassembled WGS sequence"/>
</dbReference>
<gene>
    <name evidence="2" type="ORF">D0866_03342</name>
    <name evidence="1" type="ORF">D0868_05738</name>
</gene>
<name>A0A3M6YUH8_HORWE</name>
<sequence>MTDFHNAGGMRALLEDLRPLLHLNANTLMDSRPFRMFPLSQRLIRPMSDPLSIHSLVALYGNLAPNGGAQWRHY</sequence>
<evidence type="ECO:0000313" key="3">
    <source>
        <dbReference type="Proteomes" id="UP000276864"/>
    </source>
</evidence>
<comment type="caution">
    <text evidence="1">The sequence shown here is derived from an EMBL/GenBank/DDBJ whole genome shotgun (WGS) entry which is preliminary data.</text>
</comment>
<dbReference type="EMBL" id="QWIM01000243">
    <property type="protein sequence ID" value="RMY37320.1"/>
    <property type="molecule type" value="Genomic_DNA"/>
</dbReference>
<evidence type="ECO:0000313" key="1">
    <source>
        <dbReference type="EMBL" id="RMY06700.1"/>
    </source>
</evidence>
<dbReference type="InterPro" id="IPR037237">
    <property type="entry name" value="IlvD/EDD_N"/>
</dbReference>